<accession>A0A2V4LND9</accession>
<reference evidence="2 3" key="1">
    <citation type="submission" date="2018-06" db="EMBL/GenBank/DDBJ databases">
        <title>Pseudomonas diversity within urban Lake Michigan freshwaters.</title>
        <authorList>
            <person name="Batrich M."/>
            <person name="Hatzopoulos T."/>
            <person name="Putonti C."/>
        </authorList>
    </citation>
    <scope>NUCLEOTIDE SEQUENCE [LARGE SCALE GENOMIC DNA]</scope>
    <source>
        <strain evidence="2 3">MB-090714</strain>
    </source>
</reference>
<protein>
    <submittedName>
        <fullName evidence="2">Uncharacterized protein</fullName>
    </submittedName>
</protein>
<evidence type="ECO:0000313" key="3">
    <source>
        <dbReference type="Proteomes" id="UP000248146"/>
    </source>
</evidence>
<dbReference type="EMBL" id="QJRX01000003">
    <property type="protein sequence ID" value="PYC27573.1"/>
    <property type="molecule type" value="Genomic_DNA"/>
</dbReference>
<feature type="compositionally biased region" description="Polar residues" evidence="1">
    <location>
        <begin position="21"/>
        <end position="31"/>
    </location>
</feature>
<dbReference type="AlphaFoldDB" id="A0A2V4LND9"/>
<evidence type="ECO:0000313" key="2">
    <source>
        <dbReference type="EMBL" id="PYC27573.1"/>
    </source>
</evidence>
<comment type="caution">
    <text evidence="2">The sequence shown here is derived from an EMBL/GenBank/DDBJ whole genome shotgun (WGS) entry which is preliminary data.</text>
</comment>
<feature type="compositionally biased region" description="Basic and acidic residues" evidence="1">
    <location>
        <begin position="62"/>
        <end position="84"/>
    </location>
</feature>
<dbReference type="Proteomes" id="UP000248146">
    <property type="component" value="Unassembled WGS sequence"/>
</dbReference>
<organism evidence="2 3">
    <name type="scientific">Aquipseudomonas alcaligenes</name>
    <name type="common">Pseudomonas alcaligenes</name>
    <dbReference type="NCBI Taxonomy" id="43263"/>
    <lineage>
        <taxon>Bacteria</taxon>
        <taxon>Pseudomonadati</taxon>
        <taxon>Pseudomonadota</taxon>
        <taxon>Gammaproteobacteria</taxon>
        <taxon>Pseudomonadales</taxon>
        <taxon>Pseudomonadaceae</taxon>
        <taxon>Aquipseudomonas</taxon>
    </lineage>
</organism>
<gene>
    <name evidence="2" type="ORF">DMO17_07510</name>
</gene>
<evidence type="ECO:0000256" key="1">
    <source>
        <dbReference type="SAM" id="MobiDB-lite"/>
    </source>
</evidence>
<feature type="region of interest" description="Disordered" evidence="1">
    <location>
        <begin position="14"/>
        <end position="84"/>
    </location>
</feature>
<sequence>MLLLLLSLCAQAQPQGLPGTATPQPYAQPQVRSLPAAPYGTPPLLVNPGQPARPLVNPPPAPRDKPLPQLEKRQQGQQHPSDKP</sequence>
<proteinExistence type="predicted"/>
<name>A0A2V4LND9_AQUAC</name>